<evidence type="ECO:0000313" key="3">
    <source>
        <dbReference type="Proteomes" id="UP000509750"/>
    </source>
</evidence>
<feature type="compositionally biased region" description="Basic and acidic residues" evidence="1">
    <location>
        <begin position="18"/>
        <end position="28"/>
    </location>
</feature>
<feature type="region of interest" description="Disordered" evidence="1">
    <location>
        <begin position="1"/>
        <end position="58"/>
    </location>
</feature>
<protein>
    <submittedName>
        <fullName evidence="2">Uncharacterized protein</fullName>
    </submittedName>
</protein>
<evidence type="ECO:0000256" key="1">
    <source>
        <dbReference type="SAM" id="MobiDB-lite"/>
    </source>
</evidence>
<evidence type="ECO:0000313" key="2">
    <source>
        <dbReference type="EMBL" id="QLG27770.1"/>
    </source>
</evidence>
<dbReference type="GeneID" id="56029063"/>
<keyword evidence="3" id="KW-1185">Reference proteome</keyword>
<sequence length="58" mass="6289">MTNQDTGWRPKGVGQRYGGHDVWDHDSGPHQLNPGEVDGVVDLDLDDVADDADADAEE</sequence>
<dbReference type="RefSeq" id="WP_179169345.1">
    <property type="nucleotide sequence ID" value="NZ_CP058529.1"/>
</dbReference>
<organism evidence="2 3">
    <name type="scientific">Halorarum halophilum</name>
    <dbReference type="NCBI Taxonomy" id="2743090"/>
    <lineage>
        <taxon>Archaea</taxon>
        <taxon>Methanobacteriati</taxon>
        <taxon>Methanobacteriota</taxon>
        <taxon>Stenosarchaea group</taxon>
        <taxon>Halobacteria</taxon>
        <taxon>Halobacteriales</taxon>
        <taxon>Haloferacaceae</taxon>
        <taxon>Halorarum</taxon>
    </lineage>
</organism>
<dbReference type="KEGG" id="halg:HUG10_09480"/>
<gene>
    <name evidence="2" type="ORF">HUG10_09480</name>
</gene>
<reference evidence="2 3" key="1">
    <citation type="submission" date="2020-07" db="EMBL/GenBank/DDBJ databases">
        <title>Gai3-2, isolated from salt lake.</title>
        <authorList>
            <person name="Cui H."/>
            <person name="Shi X."/>
        </authorList>
    </citation>
    <scope>NUCLEOTIDE SEQUENCE [LARGE SCALE GENOMIC DNA]</scope>
    <source>
        <strain evidence="2 3">Gai3-2</strain>
    </source>
</reference>
<dbReference type="Proteomes" id="UP000509750">
    <property type="component" value="Chromosome"/>
</dbReference>
<dbReference type="EMBL" id="CP058529">
    <property type="protein sequence ID" value="QLG27770.1"/>
    <property type="molecule type" value="Genomic_DNA"/>
</dbReference>
<dbReference type="OrthoDB" id="223633at2157"/>
<name>A0A7D5GFH8_9EURY</name>
<accession>A0A7D5GFH8</accession>
<feature type="compositionally biased region" description="Acidic residues" evidence="1">
    <location>
        <begin position="39"/>
        <end position="58"/>
    </location>
</feature>
<proteinExistence type="predicted"/>
<dbReference type="AlphaFoldDB" id="A0A7D5GFH8"/>